<evidence type="ECO:0000313" key="2">
    <source>
        <dbReference type="EMBL" id="SKA78737.1"/>
    </source>
</evidence>
<dbReference type="RefSeq" id="WP_078716750.1">
    <property type="nucleotide sequence ID" value="NZ_FUYC01000003.1"/>
</dbReference>
<evidence type="ECO:0000313" key="3">
    <source>
        <dbReference type="Proteomes" id="UP000190027"/>
    </source>
</evidence>
<dbReference type="EMBL" id="FUYC01000003">
    <property type="protein sequence ID" value="SKA78737.1"/>
    <property type="molecule type" value="Genomic_DNA"/>
</dbReference>
<dbReference type="Proteomes" id="UP000190027">
    <property type="component" value="Unassembled WGS sequence"/>
</dbReference>
<dbReference type="AlphaFoldDB" id="A0A1T4WNN1"/>
<organism evidence="2 3">
    <name type="scientific">Paucidesulfovibrio gracilis DSM 16080</name>
    <dbReference type="NCBI Taxonomy" id="1121449"/>
    <lineage>
        <taxon>Bacteria</taxon>
        <taxon>Pseudomonadati</taxon>
        <taxon>Thermodesulfobacteriota</taxon>
        <taxon>Desulfovibrionia</taxon>
        <taxon>Desulfovibrionales</taxon>
        <taxon>Desulfovibrionaceae</taxon>
        <taxon>Paucidesulfovibrio</taxon>
    </lineage>
</organism>
<reference evidence="2 3" key="1">
    <citation type="submission" date="2017-02" db="EMBL/GenBank/DDBJ databases">
        <authorList>
            <person name="Peterson S.W."/>
        </authorList>
    </citation>
    <scope>NUCLEOTIDE SEQUENCE [LARGE SCALE GENOMIC DNA]</scope>
    <source>
        <strain evidence="2 3">DSM 16080</strain>
    </source>
</reference>
<feature type="chain" id="PRO_5012436769" description="Lipoprotein" evidence="1">
    <location>
        <begin position="19"/>
        <end position="144"/>
    </location>
</feature>
<name>A0A1T4WNN1_9BACT</name>
<gene>
    <name evidence="2" type="ORF">SAMN02745704_01189</name>
</gene>
<keyword evidence="3" id="KW-1185">Reference proteome</keyword>
<sequence length="144" mass="16223">MSRFLPLLLAVFCLVCSACTLGYKAWPEPVEKEDTFSWRLVTAERKDGCLVIEGRLQGAYQRLDFVTVQLEPLVPGAGCVECPFTPRKILDMRRGDQGYSEIGPYVRLTVCGLERDLTYKFRIVGHNSLRSIPERKSGVLIAEP</sequence>
<feature type="signal peptide" evidence="1">
    <location>
        <begin position="1"/>
        <end position="18"/>
    </location>
</feature>
<accession>A0A1T4WNN1</accession>
<proteinExistence type="predicted"/>
<dbReference type="OrthoDB" id="5470981at2"/>
<dbReference type="STRING" id="1121449.SAMN02745704_01189"/>
<evidence type="ECO:0008006" key="4">
    <source>
        <dbReference type="Google" id="ProtNLM"/>
    </source>
</evidence>
<evidence type="ECO:0000256" key="1">
    <source>
        <dbReference type="SAM" id="SignalP"/>
    </source>
</evidence>
<protein>
    <recommendedName>
        <fullName evidence="4">Lipoprotein</fullName>
    </recommendedName>
</protein>
<keyword evidence="1" id="KW-0732">Signal</keyword>